<evidence type="ECO:0000256" key="1">
    <source>
        <dbReference type="ARBA" id="ARBA00022723"/>
    </source>
</evidence>
<dbReference type="Pfam" id="PF00394">
    <property type="entry name" value="Cu-oxidase"/>
    <property type="match status" value="1"/>
</dbReference>
<sequence>MGAVGVAGTIIGGVGLSRTGLPWAARSVGSNTDPGLELRQPAALRSQNGVFRTELVVARTEVEVAGIKAHMLTYNGSVPGPTWLLRAGDRLEIRLVNNLVEPTNLHTHGLAVSPEGNGDNPFLTIGGGESFDYRMELPEDHPAGVFWYHPHHHGMVADQVFGGLYGAIVVEGDDEIPVSRDRVLVVSDTTLMTDGTVAQGSHSQVMNGREGELLLVNGQTQPLFAARPGERERWRVVNACASRYLRLALPGQDMLLLGVDAGHESPPRGVEDVLLMPGNRADLLVTMRRGTSTFVSLGHNRGSGMMGMMGNADLSGPATLATVVVEGEETPADAGVVPDRVADPDLRDRDPGNRREMTMTMGMGGMGGGMAFGFDDRPFDGERIDQSVTTGAVEEWTIRNSTTMDHPFHLHVWPMQVVEESGTRVAEPMWRDVVNVPAGGSIKVLVDFARHPGRSVYHCHILDHEDAGMMAVVDVGG</sequence>
<keyword evidence="2" id="KW-0560">Oxidoreductase</keyword>
<dbReference type="Gene3D" id="2.60.40.420">
    <property type="entry name" value="Cupredoxins - blue copper proteins"/>
    <property type="match status" value="3"/>
</dbReference>
<dbReference type="CDD" id="cd13853">
    <property type="entry name" value="CuRO_1_Tth-MCO_like"/>
    <property type="match status" value="1"/>
</dbReference>
<dbReference type="EMBL" id="REFW01000008">
    <property type="protein sequence ID" value="RMB57042.1"/>
    <property type="molecule type" value="Genomic_DNA"/>
</dbReference>
<evidence type="ECO:0000259" key="5">
    <source>
        <dbReference type="Pfam" id="PF07731"/>
    </source>
</evidence>
<dbReference type="OrthoDB" id="345021at2"/>
<name>A0A3M0G4A9_9ACTN</name>
<dbReference type="PROSITE" id="PS00080">
    <property type="entry name" value="MULTICOPPER_OXIDASE2"/>
    <property type="match status" value="1"/>
</dbReference>
<accession>A0A3M0G4A9</accession>
<dbReference type="PANTHER" id="PTHR11709:SF2">
    <property type="entry name" value="MULTICOPPER OXIDASE LPR1"/>
    <property type="match status" value="1"/>
</dbReference>
<evidence type="ECO:0000313" key="7">
    <source>
        <dbReference type="EMBL" id="RMB57042.1"/>
    </source>
</evidence>
<keyword evidence="1" id="KW-0479">Metal-binding</keyword>
<dbReference type="InterPro" id="IPR001117">
    <property type="entry name" value="Cu-oxidase_2nd"/>
</dbReference>
<gene>
    <name evidence="7" type="ORF">EAX62_16210</name>
</gene>
<feature type="compositionally biased region" description="Basic and acidic residues" evidence="3">
    <location>
        <begin position="340"/>
        <end position="355"/>
    </location>
</feature>
<feature type="region of interest" description="Disordered" evidence="3">
    <location>
        <begin position="334"/>
        <end position="355"/>
    </location>
</feature>
<reference evidence="7 8" key="1">
    <citation type="submission" date="2018-10" db="EMBL/GenBank/DDBJ databases">
        <title>Tessaracoccus antarcticuss sp. nov., isolated from sediment.</title>
        <authorList>
            <person name="Zhou L.Y."/>
            <person name="Du Z.J."/>
        </authorList>
    </citation>
    <scope>NUCLEOTIDE SEQUENCE [LARGE SCALE GENOMIC DNA]</scope>
    <source>
        <strain evidence="7 8">JDX10</strain>
    </source>
</reference>
<dbReference type="SUPFAM" id="SSF49503">
    <property type="entry name" value="Cupredoxins"/>
    <property type="match status" value="3"/>
</dbReference>
<evidence type="ECO:0000259" key="6">
    <source>
        <dbReference type="Pfam" id="PF07732"/>
    </source>
</evidence>
<dbReference type="PANTHER" id="PTHR11709">
    <property type="entry name" value="MULTI-COPPER OXIDASE"/>
    <property type="match status" value="1"/>
</dbReference>
<organism evidence="7 8">
    <name type="scientific">Tessaracoccus antarcticus</name>
    <dbReference type="NCBI Taxonomy" id="2479848"/>
    <lineage>
        <taxon>Bacteria</taxon>
        <taxon>Bacillati</taxon>
        <taxon>Actinomycetota</taxon>
        <taxon>Actinomycetes</taxon>
        <taxon>Propionibacteriales</taxon>
        <taxon>Propionibacteriaceae</taxon>
        <taxon>Tessaracoccus</taxon>
    </lineage>
</organism>
<dbReference type="GO" id="GO:0005507">
    <property type="term" value="F:copper ion binding"/>
    <property type="evidence" value="ECO:0007669"/>
    <property type="project" value="InterPro"/>
</dbReference>
<dbReference type="Proteomes" id="UP000275256">
    <property type="component" value="Unassembled WGS sequence"/>
</dbReference>
<evidence type="ECO:0000259" key="4">
    <source>
        <dbReference type="Pfam" id="PF00394"/>
    </source>
</evidence>
<dbReference type="CDD" id="cd13900">
    <property type="entry name" value="CuRO_3_Tth-MCO_like"/>
    <property type="match status" value="1"/>
</dbReference>
<evidence type="ECO:0000256" key="3">
    <source>
        <dbReference type="SAM" id="MobiDB-lite"/>
    </source>
</evidence>
<dbReference type="InterPro" id="IPR011707">
    <property type="entry name" value="Cu-oxidase-like_N"/>
</dbReference>
<dbReference type="Pfam" id="PF07731">
    <property type="entry name" value="Cu-oxidase_2"/>
    <property type="match status" value="1"/>
</dbReference>
<dbReference type="InterPro" id="IPR008972">
    <property type="entry name" value="Cupredoxin"/>
</dbReference>
<feature type="domain" description="Plastocyanin-like" evidence="6">
    <location>
        <begin position="58"/>
        <end position="173"/>
    </location>
</feature>
<dbReference type="InterPro" id="IPR045087">
    <property type="entry name" value="Cu-oxidase_fam"/>
</dbReference>
<dbReference type="Pfam" id="PF07732">
    <property type="entry name" value="Cu-oxidase_3"/>
    <property type="match status" value="1"/>
</dbReference>
<dbReference type="InterPro" id="IPR002355">
    <property type="entry name" value="Cu_oxidase_Cu_BS"/>
</dbReference>
<proteinExistence type="predicted"/>
<dbReference type="AlphaFoldDB" id="A0A3M0G4A9"/>
<evidence type="ECO:0000313" key="8">
    <source>
        <dbReference type="Proteomes" id="UP000275256"/>
    </source>
</evidence>
<dbReference type="InterPro" id="IPR011706">
    <property type="entry name" value="Cu-oxidase_C"/>
</dbReference>
<evidence type="ECO:0000256" key="2">
    <source>
        <dbReference type="ARBA" id="ARBA00023002"/>
    </source>
</evidence>
<keyword evidence="8" id="KW-1185">Reference proteome</keyword>
<feature type="domain" description="Plastocyanin-like" evidence="4">
    <location>
        <begin position="200"/>
        <end position="293"/>
    </location>
</feature>
<feature type="domain" description="Plastocyanin-like" evidence="5">
    <location>
        <begin position="371"/>
        <end position="475"/>
    </location>
</feature>
<comment type="caution">
    <text evidence="7">The sequence shown here is derived from an EMBL/GenBank/DDBJ whole genome shotgun (WGS) entry which is preliminary data.</text>
</comment>
<protein>
    <submittedName>
        <fullName evidence="7">Multicopper oxidase family protein</fullName>
    </submittedName>
</protein>
<dbReference type="GO" id="GO:0016491">
    <property type="term" value="F:oxidoreductase activity"/>
    <property type="evidence" value="ECO:0007669"/>
    <property type="project" value="UniProtKB-KW"/>
</dbReference>